<organism evidence="2 3">
    <name type="scientific">Favolaschia claudopus</name>
    <dbReference type="NCBI Taxonomy" id="2862362"/>
    <lineage>
        <taxon>Eukaryota</taxon>
        <taxon>Fungi</taxon>
        <taxon>Dikarya</taxon>
        <taxon>Basidiomycota</taxon>
        <taxon>Agaricomycotina</taxon>
        <taxon>Agaricomycetes</taxon>
        <taxon>Agaricomycetidae</taxon>
        <taxon>Agaricales</taxon>
        <taxon>Marasmiineae</taxon>
        <taxon>Mycenaceae</taxon>
        <taxon>Favolaschia</taxon>
    </lineage>
</organism>
<protein>
    <submittedName>
        <fullName evidence="2">Uncharacterized protein</fullName>
    </submittedName>
</protein>
<accession>A0AAW0DIJ0</accession>
<dbReference type="AlphaFoldDB" id="A0AAW0DIJ0"/>
<comment type="caution">
    <text evidence="2">The sequence shown here is derived from an EMBL/GenBank/DDBJ whole genome shotgun (WGS) entry which is preliminary data.</text>
</comment>
<reference evidence="2 3" key="1">
    <citation type="journal article" date="2024" name="J Genomics">
        <title>Draft genome sequencing and assembly of Favolaschia claudopus CIRM-BRFM 2984 isolated from oak limbs.</title>
        <authorList>
            <person name="Navarro D."/>
            <person name="Drula E."/>
            <person name="Chaduli D."/>
            <person name="Cazenave R."/>
            <person name="Ahrendt S."/>
            <person name="Wang J."/>
            <person name="Lipzen A."/>
            <person name="Daum C."/>
            <person name="Barry K."/>
            <person name="Grigoriev I.V."/>
            <person name="Favel A."/>
            <person name="Rosso M.N."/>
            <person name="Martin F."/>
        </authorList>
    </citation>
    <scope>NUCLEOTIDE SEQUENCE [LARGE SCALE GENOMIC DNA]</scope>
    <source>
        <strain evidence="2 3">CIRM-BRFM 2984</strain>
    </source>
</reference>
<dbReference type="EMBL" id="JAWWNJ010000007">
    <property type="protein sequence ID" value="KAK7052192.1"/>
    <property type="molecule type" value="Genomic_DNA"/>
</dbReference>
<keyword evidence="1" id="KW-0732">Signal</keyword>
<sequence length="141" mass="16468">MRAIFRPLLYLAVPSLSRAITELYAAGPMAVTMLADTLEVRFSIHHTRLRWCDLLWEHHDSWRTRPDLIKLNLIRRAEDYSGHGDRLWQVLCSATVVPRWLYSWDDNRFTYCGNTQEHACQDELHLTTKSEFMAFNSGVGD</sequence>
<feature type="signal peptide" evidence="1">
    <location>
        <begin position="1"/>
        <end position="19"/>
    </location>
</feature>
<dbReference type="Proteomes" id="UP001362999">
    <property type="component" value="Unassembled WGS sequence"/>
</dbReference>
<proteinExistence type="predicted"/>
<evidence type="ECO:0000313" key="2">
    <source>
        <dbReference type="EMBL" id="KAK7052192.1"/>
    </source>
</evidence>
<keyword evidence="3" id="KW-1185">Reference proteome</keyword>
<feature type="chain" id="PRO_5043328886" evidence="1">
    <location>
        <begin position="20"/>
        <end position="141"/>
    </location>
</feature>
<evidence type="ECO:0000313" key="3">
    <source>
        <dbReference type="Proteomes" id="UP001362999"/>
    </source>
</evidence>
<gene>
    <name evidence="2" type="ORF">R3P38DRAFT_1638399</name>
</gene>
<name>A0AAW0DIJ0_9AGAR</name>
<evidence type="ECO:0000256" key="1">
    <source>
        <dbReference type="SAM" id="SignalP"/>
    </source>
</evidence>